<dbReference type="EMBL" id="LT670846">
    <property type="protein sequence ID" value="SHK17233.1"/>
    <property type="molecule type" value="Genomic_DNA"/>
</dbReference>
<keyword evidence="3" id="KW-0677">Repeat</keyword>
<dbReference type="GO" id="GO:0051539">
    <property type="term" value="F:4 iron, 4 sulfur cluster binding"/>
    <property type="evidence" value="ECO:0007669"/>
    <property type="project" value="UniProtKB-KW"/>
</dbReference>
<evidence type="ECO:0000313" key="7">
    <source>
        <dbReference type="EMBL" id="SHK17233.1"/>
    </source>
</evidence>
<evidence type="ECO:0000313" key="8">
    <source>
        <dbReference type="Proteomes" id="UP000189810"/>
    </source>
</evidence>
<sequence length="428" mass="49004">MSEFAIGGVKDFEFNIKDPNFLNEEAIWEEAKRVYSKCKDCRMCVTYCPSFPALFEAVDRHDDDVNKLSKEELAKPLELCFHCKQCYFKCPYTPPHEWRIDFPHLSLRYKVWKFKTKGAKITDKIMLNTDLVGKLSKPFAPIVNKLNNTPTFRVVLENFMGVDRRAILPPMNSKSFVEIFRENKKPVKGQNGKVALFYTCLFNYNYPEKGKALLKVFEMNDIWVDLPEQQCCGIPFFDIGDIDSAIEKAKYNVKSLKKFVEAGYDIVVPVPTCALQIKYEYPLLLPDDPDVKAVSEKIYDVHEYLWKLHQQGRFNTNFKKSMGTIAYHIPCHLKSLNVGYRAAALMRLIPNTRVKLIERCSGHDGTFGVRKGTFDMAYKVGSKLFEELNSSGADLFVSDCPLASNQIMLGTGKRPVHPIEVLAMAYEG</sequence>
<reference evidence="7 8" key="1">
    <citation type="submission" date="2016-11" db="EMBL/GenBank/DDBJ databases">
        <authorList>
            <person name="Jaros S."/>
            <person name="Januszkiewicz K."/>
            <person name="Wedrychowicz H."/>
        </authorList>
    </citation>
    <scope>NUCLEOTIDE SEQUENCE [LARGE SCALE GENOMIC DNA]</scope>
    <source>
        <strain evidence="7 8">DSM 19557</strain>
    </source>
</reference>
<organism evidence="7 8">
    <name type="scientific">Thermocrinis minervae</name>
    <dbReference type="NCBI Taxonomy" id="381751"/>
    <lineage>
        <taxon>Bacteria</taxon>
        <taxon>Pseudomonadati</taxon>
        <taxon>Aquificota</taxon>
        <taxon>Aquificia</taxon>
        <taxon>Aquificales</taxon>
        <taxon>Aquificaceae</taxon>
        <taxon>Thermocrinis</taxon>
    </lineage>
</organism>
<keyword evidence="5" id="KW-0411">Iron-sulfur</keyword>
<keyword evidence="2" id="KW-0479">Metal-binding</keyword>
<protein>
    <submittedName>
        <fullName evidence="7">Glycerol-3-phosphate dehydrogenase, anaerobic, C subunit</fullName>
    </submittedName>
</protein>
<dbReference type="Gene3D" id="3.30.70.20">
    <property type="match status" value="1"/>
</dbReference>
<feature type="domain" description="4Fe-4S ferredoxin-type" evidence="6">
    <location>
        <begin position="29"/>
        <end position="60"/>
    </location>
</feature>
<dbReference type="GO" id="GO:0046872">
    <property type="term" value="F:metal ion binding"/>
    <property type="evidence" value="ECO:0007669"/>
    <property type="project" value="UniProtKB-KW"/>
</dbReference>
<evidence type="ECO:0000256" key="5">
    <source>
        <dbReference type="ARBA" id="ARBA00023014"/>
    </source>
</evidence>
<dbReference type="InterPro" id="IPR017900">
    <property type="entry name" value="4Fe4S_Fe_S_CS"/>
</dbReference>
<dbReference type="PROSITE" id="PS00198">
    <property type="entry name" value="4FE4S_FER_1"/>
    <property type="match status" value="2"/>
</dbReference>
<dbReference type="AlphaFoldDB" id="A0A1M6QAW2"/>
<dbReference type="PANTHER" id="PTHR32479">
    <property type="entry name" value="GLYCOLATE OXIDASE IRON-SULFUR SUBUNIT"/>
    <property type="match status" value="1"/>
</dbReference>
<dbReference type="Proteomes" id="UP000189810">
    <property type="component" value="Chromosome I"/>
</dbReference>
<dbReference type="SUPFAM" id="SSF54862">
    <property type="entry name" value="4Fe-4S ferredoxins"/>
    <property type="match status" value="1"/>
</dbReference>
<evidence type="ECO:0000259" key="6">
    <source>
        <dbReference type="PROSITE" id="PS51379"/>
    </source>
</evidence>
<proteinExistence type="predicted"/>
<gene>
    <name evidence="7" type="ORF">SAMN05444391_0152</name>
</gene>
<keyword evidence="1" id="KW-0004">4Fe-4S</keyword>
<dbReference type="GO" id="GO:0016491">
    <property type="term" value="F:oxidoreductase activity"/>
    <property type="evidence" value="ECO:0007669"/>
    <property type="project" value="UniProtKB-ARBA"/>
</dbReference>
<keyword evidence="4" id="KW-0408">Iron</keyword>
<dbReference type="Pfam" id="PF12800">
    <property type="entry name" value="Fer4_4"/>
    <property type="match status" value="2"/>
</dbReference>
<dbReference type="PROSITE" id="PS51379">
    <property type="entry name" value="4FE4S_FER_2"/>
    <property type="match status" value="1"/>
</dbReference>
<keyword evidence="8" id="KW-1185">Reference proteome</keyword>
<accession>A0A1M6QAW2</accession>
<dbReference type="PANTHER" id="PTHR32479:SF19">
    <property type="entry name" value="ANAEROBIC GLYCEROL-3-PHOSPHATE DEHYDROGENASE SUBUNIT C"/>
    <property type="match status" value="1"/>
</dbReference>
<dbReference type="Pfam" id="PF02754">
    <property type="entry name" value="CCG"/>
    <property type="match status" value="2"/>
</dbReference>
<dbReference type="STRING" id="381751.SAMN05444391_0152"/>
<name>A0A1M6QAW2_9AQUI</name>
<dbReference type="InterPro" id="IPR017896">
    <property type="entry name" value="4Fe4S_Fe-S-bd"/>
</dbReference>
<dbReference type="OrthoDB" id="9794954at2"/>
<evidence type="ECO:0000256" key="1">
    <source>
        <dbReference type="ARBA" id="ARBA00022485"/>
    </source>
</evidence>
<evidence type="ECO:0000256" key="4">
    <source>
        <dbReference type="ARBA" id="ARBA00023004"/>
    </source>
</evidence>
<dbReference type="RefSeq" id="WP_079653355.1">
    <property type="nucleotide sequence ID" value="NZ_LT670846.1"/>
</dbReference>
<evidence type="ECO:0000256" key="3">
    <source>
        <dbReference type="ARBA" id="ARBA00022737"/>
    </source>
</evidence>
<evidence type="ECO:0000256" key="2">
    <source>
        <dbReference type="ARBA" id="ARBA00022723"/>
    </source>
</evidence>
<dbReference type="InterPro" id="IPR004017">
    <property type="entry name" value="Cys_rich_dom"/>
</dbReference>